<evidence type="ECO:0000256" key="6">
    <source>
        <dbReference type="ARBA" id="ARBA00023212"/>
    </source>
</evidence>
<dbReference type="Proteomes" id="UP001196413">
    <property type="component" value="Unassembled WGS sequence"/>
</dbReference>
<accession>A0AAD5N6F8</accession>
<proteinExistence type="predicted"/>
<reference evidence="9" key="1">
    <citation type="submission" date="2021-06" db="EMBL/GenBank/DDBJ databases">
        <title>Parelaphostrongylus tenuis whole genome reference sequence.</title>
        <authorList>
            <person name="Garwood T.J."/>
            <person name="Larsen P.A."/>
            <person name="Fountain-Jones N.M."/>
            <person name="Garbe J.R."/>
            <person name="Macchietto M.G."/>
            <person name="Kania S.A."/>
            <person name="Gerhold R.W."/>
            <person name="Richards J.E."/>
            <person name="Wolf T.M."/>
        </authorList>
    </citation>
    <scope>NUCLEOTIDE SEQUENCE</scope>
    <source>
        <strain evidence="9">MNPRO001-30</strain>
        <tissue evidence="9">Meninges</tissue>
    </source>
</reference>
<dbReference type="GO" id="GO:0097431">
    <property type="term" value="C:mitotic spindle pole"/>
    <property type="evidence" value="ECO:0007669"/>
    <property type="project" value="TreeGrafter"/>
</dbReference>
<dbReference type="PANTHER" id="PTHR16056:SF16">
    <property type="entry name" value="REGULATOR OF MICROTUBULE DYNAMICS PROTEIN 1"/>
    <property type="match status" value="1"/>
</dbReference>
<dbReference type="SUPFAM" id="SSF48452">
    <property type="entry name" value="TPR-like"/>
    <property type="match status" value="1"/>
</dbReference>
<keyword evidence="6" id="KW-0206">Cytoskeleton</keyword>
<dbReference type="GO" id="GO:0005876">
    <property type="term" value="C:spindle microtubule"/>
    <property type="evidence" value="ECO:0007669"/>
    <property type="project" value="TreeGrafter"/>
</dbReference>
<dbReference type="EMBL" id="JAHQIW010003510">
    <property type="protein sequence ID" value="KAJ1358919.1"/>
    <property type="molecule type" value="Genomic_DNA"/>
</dbReference>
<sequence>MGYAARLLAKTIFATPPSSTYEKALGYFLKAEEISPGFYSTNTYYIGEVYEKIGNKDLAIKYYKDAFKMAVVTADDHSIHTKAHAKLRKAGIKDAELVVNH</sequence>
<comment type="subunit">
    <text evidence="2">Interacts with microtubules.</text>
</comment>
<evidence type="ECO:0000313" key="10">
    <source>
        <dbReference type="Proteomes" id="UP001196413"/>
    </source>
</evidence>
<keyword evidence="4" id="KW-0677">Repeat</keyword>
<evidence type="ECO:0000256" key="4">
    <source>
        <dbReference type="ARBA" id="ARBA00022737"/>
    </source>
</evidence>
<dbReference type="InterPro" id="IPR011990">
    <property type="entry name" value="TPR-like_helical_dom_sf"/>
</dbReference>
<keyword evidence="3" id="KW-0963">Cytoplasm</keyword>
<evidence type="ECO:0000256" key="2">
    <source>
        <dbReference type="ARBA" id="ARBA00011375"/>
    </source>
</evidence>
<evidence type="ECO:0000313" key="9">
    <source>
        <dbReference type="EMBL" id="KAJ1358919.1"/>
    </source>
</evidence>
<evidence type="ECO:0000256" key="3">
    <source>
        <dbReference type="ARBA" id="ARBA00022490"/>
    </source>
</evidence>
<dbReference type="Pfam" id="PF21033">
    <property type="entry name" value="RMD1-3"/>
    <property type="match status" value="1"/>
</dbReference>
<dbReference type="PANTHER" id="PTHR16056">
    <property type="entry name" value="REGULATOR OF MICROTUBULE DYNAMICS PROTEIN"/>
    <property type="match status" value="1"/>
</dbReference>
<dbReference type="GO" id="GO:0005739">
    <property type="term" value="C:mitochondrion"/>
    <property type="evidence" value="ECO:0007669"/>
    <property type="project" value="TreeGrafter"/>
</dbReference>
<gene>
    <name evidence="9" type="ORF">KIN20_017487</name>
</gene>
<protein>
    <recommendedName>
        <fullName evidence="7">Regulator of microtubule dynamics protein 1</fullName>
    </recommendedName>
    <alternativeName>
        <fullName evidence="8">Protein FAM82B</fullName>
    </alternativeName>
</protein>
<evidence type="ECO:0000256" key="1">
    <source>
        <dbReference type="ARBA" id="ARBA00004245"/>
    </source>
</evidence>
<keyword evidence="10" id="KW-1185">Reference proteome</keyword>
<evidence type="ECO:0000256" key="8">
    <source>
        <dbReference type="ARBA" id="ARBA00041958"/>
    </source>
</evidence>
<name>A0AAD5N6F8_PARTN</name>
<dbReference type="AlphaFoldDB" id="A0AAD5N6F8"/>
<dbReference type="Gene3D" id="1.25.40.10">
    <property type="entry name" value="Tetratricopeptide repeat domain"/>
    <property type="match status" value="1"/>
</dbReference>
<comment type="subcellular location">
    <subcellularLocation>
        <location evidence="1">Cytoplasm</location>
        <location evidence="1">Cytoskeleton</location>
    </subcellularLocation>
</comment>
<dbReference type="InterPro" id="IPR049039">
    <property type="entry name" value="RMD1-3_a_helical_rpt"/>
</dbReference>
<comment type="caution">
    <text evidence="9">The sequence shown here is derived from an EMBL/GenBank/DDBJ whole genome shotgun (WGS) entry which is preliminary data.</text>
</comment>
<evidence type="ECO:0000256" key="7">
    <source>
        <dbReference type="ARBA" id="ARBA00039966"/>
    </source>
</evidence>
<keyword evidence="5" id="KW-0802">TPR repeat</keyword>
<dbReference type="GO" id="GO:0008017">
    <property type="term" value="F:microtubule binding"/>
    <property type="evidence" value="ECO:0007669"/>
    <property type="project" value="TreeGrafter"/>
</dbReference>
<organism evidence="9 10">
    <name type="scientific">Parelaphostrongylus tenuis</name>
    <name type="common">Meningeal worm</name>
    <dbReference type="NCBI Taxonomy" id="148309"/>
    <lineage>
        <taxon>Eukaryota</taxon>
        <taxon>Metazoa</taxon>
        <taxon>Ecdysozoa</taxon>
        <taxon>Nematoda</taxon>
        <taxon>Chromadorea</taxon>
        <taxon>Rhabditida</taxon>
        <taxon>Rhabditina</taxon>
        <taxon>Rhabditomorpha</taxon>
        <taxon>Strongyloidea</taxon>
        <taxon>Metastrongylidae</taxon>
        <taxon>Parelaphostrongylus</taxon>
    </lineage>
</organism>
<evidence type="ECO:0000256" key="5">
    <source>
        <dbReference type="ARBA" id="ARBA00022803"/>
    </source>
</evidence>